<dbReference type="OrthoDB" id="390371at2"/>
<evidence type="ECO:0000313" key="2">
    <source>
        <dbReference type="Proteomes" id="UP000062963"/>
    </source>
</evidence>
<dbReference type="EMBL" id="CP010899">
    <property type="protein sequence ID" value="ALA97900.1"/>
    <property type="molecule type" value="Genomic_DNA"/>
</dbReference>
<dbReference type="KEGG" id="skn:SKUN_001014"/>
<name>A0A0K2JH34_SPIKU</name>
<keyword evidence="2" id="KW-1185">Reference proteome</keyword>
<gene>
    <name evidence="1" type="ORF">SKUN_001014</name>
</gene>
<reference evidence="1 2" key="1">
    <citation type="journal article" date="2015" name="Genome Announc.">
        <title>Complete Genome Sequence of Spiroplasma kunkelii Strain CR2-3x, Causal Agent of Corn Stunt Disease in Zea mays L.</title>
        <authorList>
            <person name="Davis R.E."/>
            <person name="Shao J."/>
            <person name="Dally E.L."/>
            <person name="Zhao Y."/>
            <person name="Gasparich G.E."/>
            <person name="Gaynor B.J."/>
            <person name="Athey J.C."/>
            <person name="Harrison N.A."/>
            <person name="Donofrio N."/>
        </authorList>
    </citation>
    <scope>NUCLEOTIDE SEQUENCE [LARGE SCALE GENOMIC DNA]</scope>
    <source>
        <strain evidence="1 2">CR2-3x</strain>
    </source>
</reference>
<dbReference type="PATRIC" id="fig|273035.7.peg.1253"/>
<proteinExistence type="predicted"/>
<organism evidence="1 2">
    <name type="scientific">Spiroplasma kunkelii CR2-3x</name>
    <dbReference type="NCBI Taxonomy" id="273035"/>
    <lineage>
        <taxon>Bacteria</taxon>
        <taxon>Bacillati</taxon>
        <taxon>Mycoplasmatota</taxon>
        <taxon>Mollicutes</taxon>
        <taxon>Entomoplasmatales</taxon>
        <taxon>Spiroplasmataceae</taxon>
        <taxon>Spiroplasma</taxon>
    </lineage>
</organism>
<dbReference type="RefSeq" id="WP_053391062.1">
    <property type="nucleotide sequence ID" value="NZ_CP010899.1"/>
</dbReference>
<dbReference type="AlphaFoldDB" id="A0A0K2JH34"/>
<dbReference type="STRING" id="273035.SKUN_001014"/>
<protein>
    <submittedName>
        <fullName evidence="1">Uncharacterized protein</fullName>
    </submittedName>
</protein>
<sequence>MKLKIRFLKKLKPELVFLGGAEYWPYFGNDKDLTIDINNHLVLGIRNKSINPISITFIPRS</sequence>
<accession>A0A0K2JH34</accession>
<evidence type="ECO:0000313" key="1">
    <source>
        <dbReference type="EMBL" id="ALA97900.1"/>
    </source>
</evidence>
<dbReference type="Proteomes" id="UP000062963">
    <property type="component" value="Chromosome"/>
</dbReference>